<accession>A0AA89BXX7</accession>
<dbReference type="Proteomes" id="UP001186944">
    <property type="component" value="Unassembled WGS sequence"/>
</dbReference>
<dbReference type="Pfam" id="PF10545">
    <property type="entry name" value="MADF_DNA_bdg"/>
    <property type="match status" value="1"/>
</dbReference>
<comment type="caution">
    <text evidence="2">The sequence shown here is derived from an EMBL/GenBank/DDBJ whole genome shotgun (WGS) entry which is preliminary data.</text>
</comment>
<gene>
    <name evidence="2" type="ORF">FSP39_022915</name>
</gene>
<dbReference type="InterPro" id="IPR006578">
    <property type="entry name" value="MADF-dom"/>
</dbReference>
<name>A0AA89BXX7_PINIB</name>
<proteinExistence type="predicted"/>
<evidence type="ECO:0000313" key="3">
    <source>
        <dbReference type="Proteomes" id="UP001186944"/>
    </source>
</evidence>
<keyword evidence="3" id="KW-1185">Reference proteome</keyword>
<evidence type="ECO:0000313" key="2">
    <source>
        <dbReference type="EMBL" id="KAK3086760.1"/>
    </source>
</evidence>
<sequence>MASNKKKGDELKLNGDQMEKLIELYQSESDLWNISAPTYSKKECRQKALNNIKERMMEQFEGLVCTGTYENILFEFHY</sequence>
<feature type="domain" description="MADF" evidence="1">
    <location>
        <begin position="21"/>
        <end position="61"/>
    </location>
</feature>
<organism evidence="2 3">
    <name type="scientific">Pinctada imbricata</name>
    <name type="common">Atlantic pearl-oyster</name>
    <name type="synonym">Pinctada martensii</name>
    <dbReference type="NCBI Taxonomy" id="66713"/>
    <lineage>
        <taxon>Eukaryota</taxon>
        <taxon>Metazoa</taxon>
        <taxon>Spiralia</taxon>
        <taxon>Lophotrochozoa</taxon>
        <taxon>Mollusca</taxon>
        <taxon>Bivalvia</taxon>
        <taxon>Autobranchia</taxon>
        <taxon>Pteriomorphia</taxon>
        <taxon>Pterioida</taxon>
        <taxon>Pterioidea</taxon>
        <taxon>Pteriidae</taxon>
        <taxon>Pinctada</taxon>
    </lineage>
</organism>
<protein>
    <recommendedName>
        <fullName evidence="1">MADF domain-containing protein</fullName>
    </recommendedName>
</protein>
<dbReference type="AlphaFoldDB" id="A0AA89BXX7"/>
<evidence type="ECO:0000259" key="1">
    <source>
        <dbReference type="Pfam" id="PF10545"/>
    </source>
</evidence>
<dbReference type="EMBL" id="VSWD01000012">
    <property type="protein sequence ID" value="KAK3086760.1"/>
    <property type="molecule type" value="Genomic_DNA"/>
</dbReference>
<reference evidence="2" key="1">
    <citation type="submission" date="2019-08" db="EMBL/GenBank/DDBJ databases">
        <title>The improved chromosome-level genome for the pearl oyster Pinctada fucata martensii using PacBio sequencing and Hi-C.</title>
        <authorList>
            <person name="Zheng Z."/>
        </authorList>
    </citation>
    <scope>NUCLEOTIDE SEQUENCE</scope>
    <source>
        <strain evidence="2">ZZ-2019</strain>
        <tissue evidence="2">Adductor muscle</tissue>
    </source>
</reference>